<feature type="transmembrane region" description="Helical" evidence="6">
    <location>
        <begin position="369"/>
        <end position="389"/>
    </location>
</feature>
<dbReference type="Proteomes" id="UP001437256">
    <property type="component" value="Unassembled WGS sequence"/>
</dbReference>
<sequence length="487" mass="52053">MGIPAEGIEHKLGTMAIIFGISLFAVSFPAISQKTSFLPIPKIVFFIGKHFGTGVILSTAFVHLLKDSFESLSDPLVKSRYPGVSDQIGLIILGSLLLIFLVEYISTSVVDHLHRHGHEHEHGHDEEEPTATNSPQVEQLQLPSGSDENTPLLAPSRYSHEVSHHSHESSRHSHFNTLKRQSSHYLTSIVTNSPRHARSTEYFYIINDVNHHINNGEYHLVGGKKGQGGPCVCVCVCPAGQGGPTIKNLPDPVRITQGEEESGHGDEEEETPQLSRKRQIVGILVLQMGIMIHSLVIGLTLAITSGSEFATLTTAIVFHQLFEGLSLGIRIAAIPPPPLSHDPPTLPLHNAKPSDEASTASGNGWLKPILSILFAVTTPAGICLGILLFSVSGTHSEQAKMMLTQGLMSAISAGMLIYAGTVEMLAADFVFAIGSSGGHGHSHGEEFMTEEGAEGQGADESSWRKKAIALVSLCAGVAGMSLVGLGE</sequence>
<evidence type="ECO:0008006" key="9">
    <source>
        <dbReference type="Google" id="ProtNLM"/>
    </source>
</evidence>
<gene>
    <name evidence="7" type="ORF">AAF712_005995</name>
</gene>
<feature type="transmembrane region" description="Helical" evidence="6">
    <location>
        <begin position="43"/>
        <end position="64"/>
    </location>
</feature>
<proteinExistence type="predicted"/>
<evidence type="ECO:0000256" key="2">
    <source>
        <dbReference type="ARBA" id="ARBA00022692"/>
    </source>
</evidence>
<dbReference type="PANTHER" id="PTHR11040:SF44">
    <property type="entry name" value="PROTEIN ZNTC-RELATED"/>
    <property type="match status" value="1"/>
</dbReference>
<feature type="compositionally biased region" description="Polar residues" evidence="5">
    <location>
        <begin position="130"/>
        <end position="149"/>
    </location>
</feature>
<keyword evidence="8" id="KW-1185">Reference proteome</keyword>
<feature type="transmembrane region" description="Helical" evidence="6">
    <location>
        <begin position="12"/>
        <end position="31"/>
    </location>
</feature>
<evidence type="ECO:0000256" key="4">
    <source>
        <dbReference type="ARBA" id="ARBA00023136"/>
    </source>
</evidence>
<accession>A0ABR3A0Y5</accession>
<name>A0ABR3A0Y5_9AGAR</name>
<feature type="region of interest" description="Disordered" evidence="5">
    <location>
        <begin position="115"/>
        <end position="176"/>
    </location>
</feature>
<feature type="region of interest" description="Disordered" evidence="5">
    <location>
        <begin position="248"/>
        <end position="274"/>
    </location>
</feature>
<keyword evidence="4 6" id="KW-0472">Membrane</keyword>
<feature type="transmembrane region" description="Helical" evidence="6">
    <location>
        <begin position="84"/>
        <end position="105"/>
    </location>
</feature>
<reference evidence="7 8" key="1">
    <citation type="submission" date="2024-05" db="EMBL/GenBank/DDBJ databases">
        <title>A draft genome resource for the thread blight pathogen Marasmius tenuissimus strain MS-2.</title>
        <authorList>
            <person name="Yulfo-Soto G.E."/>
            <person name="Baruah I.K."/>
            <person name="Amoako-Attah I."/>
            <person name="Bukari Y."/>
            <person name="Meinhardt L.W."/>
            <person name="Bailey B.A."/>
            <person name="Cohen S.P."/>
        </authorList>
    </citation>
    <scope>NUCLEOTIDE SEQUENCE [LARGE SCALE GENOMIC DNA]</scope>
    <source>
        <strain evidence="7 8">MS-2</strain>
    </source>
</reference>
<comment type="caution">
    <text evidence="7">The sequence shown here is derived from an EMBL/GenBank/DDBJ whole genome shotgun (WGS) entry which is preliminary data.</text>
</comment>
<keyword evidence="2 6" id="KW-0812">Transmembrane</keyword>
<evidence type="ECO:0000313" key="8">
    <source>
        <dbReference type="Proteomes" id="UP001437256"/>
    </source>
</evidence>
<evidence type="ECO:0000256" key="6">
    <source>
        <dbReference type="SAM" id="Phobius"/>
    </source>
</evidence>
<organism evidence="7 8">
    <name type="scientific">Marasmius tenuissimus</name>
    <dbReference type="NCBI Taxonomy" id="585030"/>
    <lineage>
        <taxon>Eukaryota</taxon>
        <taxon>Fungi</taxon>
        <taxon>Dikarya</taxon>
        <taxon>Basidiomycota</taxon>
        <taxon>Agaricomycotina</taxon>
        <taxon>Agaricomycetes</taxon>
        <taxon>Agaricomycetidae</taxon>
        <taxon>Agaricales</taxon>
        <taxon>Marasmiineae</taxon>
        <taxon>Marasmiaceae</taxon>
        <taxon>Marasmius</taxon>
    </lineage>
</organism>
<evidence type="ECO:0000256" key="5">
    <source>
        <dbReference type="SAM" id="MobiDB-lite"/>
    </source>
</evidence>
<feature type="compositionally biased region" description="Basic and acidic residues" evidence="5">
    <location>
        <begin position="158"/>
        <end position="171"/>
    </location>
</feature>
<evidence type="ECO:0000256" key="3">
    <source>
        <dbReference type="ARBA" id="ARBA00022989"/>
    </source>
</evidence>
<protein>
    <recommendedName>
        <fullName evidence="9">Zinc/iron permease</fullName>
    </recommendedName>
</protein>
<dbReference type="EMBL" id="JBBXMP010000030">
    <property type="protein sequence ID" value="KAL0067006.1"/>
    <property type="molecule type" value="Genomic_DNA"/>
</dbReference>
<comment type="subcellular location">
    <subcellularLocation>
        <location evidence="1">Membrane</location>
        <topology evidence="1">Multi-pass membrane protein</topology>
    </subcellularLocation>
</comment>
<dbReference type="PANTHER" id="PTHR11040">
    <property type="entry name" value="ZINC/IRON TRANSPORTER"/>
    <property type="match status" value="1"/>
</dbReference>
<dbReference type="InterPro" id="IPR003689">
    <property type="entry name" value="ZIP"/>
</dbReference>
<evidence type="ECO:0000313" key="7">
    <source>
        <dbReference type="EMBL" id="KAL0067006.1"/>
    </source>
</evidence>
<feature type="transmembrane region" description="Helical" evidence="6">
    <location>
        <begin position="467"/>
        <end position="485"/>
    </location>
</feature>
<keyword evidence="3 6" id="KW-1133">Transmembrane helix</keyword>
<evidence type="ECO:0000256" key="1">
    <source>
        <dbReference type="ARBA" id="ARBA00004141"/>
    </source>
</evidence>
<dbReference type="Pfam" id="PF02535">
    <property type="entry name" value="Zip"/>
    <property type="match status" value="2"/>
</dbReference>
<feature type="transmembrane region" description="Helical" evidence="6">
    <location>
        <begin position="280"/>
        <end position="303"/>
    </location>
</feature>